<proteinExistence type="inferred from homology"/>
<reference evidence="6 7" key="1">
    <citation type="submission" date="2019-09" db="EMBL/GenBank/DDBJ databases">
        <title>Genome sequence of Roseospira marina, one of the more divergent members of the non-sulfur purple photosynthetic bacterial family, the Rhodospirillaceae.</title>
        <authorList>
            <person name="Meyer T."/>
            <person name="Kyndt J."/>
        </authorList>
    </citation>
    <scope>NUCLEOTIDE SEQUENCE [LARGE SCALE GENOMIC DNA]</scope>
    <source>
        <strain evidence="6 7">DSM 15113</strain>
    </source>
</reference>
<dbReference type="InterPro" id="IPR002509">
    <property type="entry name" value="NODB_dom"/>
</dbReference>
<protein>
    <recommendedName>
        <fullName evidence="3">Chitooligosaccharide deacetylase</fullName>
    </recommendedName>
    <alternativeName>
        <fullName evidence="4">Nodulation protein B</fullName>
    </alternativeName>
</protein>
<dbReference type="PROSITE" id="PS51677">
    <property type="entry name" value="NODB"/>
    <property type="match status" value="1"/>
</dbReference>
<comment type="function">
    <text evidence="1">Is involved in generating a small heat-stable compound (Nod), an acylated oligomer of N-acetylglucosamine, that stimulates mitosis in various plant protoplasts.</text>
</comment>
<organism evidence="6 7">
    <name type="scientific">Roseospira marina</name>
    <dbReference type="NCBI Taxonomy" id="140057"/>
    <lineage>
        <taxon>Bacteria</taxon>
        <taxon>Pseudomonadati</taxon>
        <taxon>Pseudomonadota</taxon>
        <taxon>Alphaproteobacteria</taxon>
        <taxon>Rhodospirillales</taxon>
        <taxon>Rhodospirillaceae</taxon>
        <taxon>Roseospira</taxon>
    </lineage>
</organism>
<evidence type="ECO:0000256" key="4">
    <source>
        <dbReference type="ARBA" id="ARBA00032976"/>
    </source>
</evidence>
<dbReference type="OrthoDB" id="5291101at2"/>
<dbReference type="RefSeq" id="WP_150061207.1">
    <property type="nucleotide sequence ID" value="NZ_JACHII010000005.1"/>
</dbReference>
<evidence type="ECO:0000259" key="5">
    <source>
        <dbReference type="PROSITE" id="PS51677"/>
    </source>
</evidence>
<evidence type="ECO:0000313" key="6">
    <source>
        <dbReference type="EMBL" id="KAA5606606.1"/>
    </source>
</evidence>
<dbReference type="EMBL" id="VWPJ01000003">
    <property type="protein sequence ID" value="KAA5606606.1"/>
    <property type="molecule type" value="Genomic_DNA"/>
</dbReference>
<accession>A0A5M6IE98</accession>
<comment type="similarity">
    <text evidence="2">Belongs to the polysaccharide deacetylase family.</text>
</comment>
<dbReference type="GO" id="GO:0016810">
    <property type="term" value="F:hydrolase activity, acting on carbon-nitrogen (but not peptide) bonds"/>
    <property type="evidence" value="ECO:0007669"/>
    <property type="project" value="InterPro"/>
</dbReference>
<dbReference type="InterPro" id="IPR050248">
    <property type="entry name" value="Polysacc_deacetylase_ArnD"/>
</dbReference>
<evidence type="ECO:0000256" key="3">
    <source>
        <dbReference type="ARBA" id="ARBA00020071"/>
    </source>
</evidence>
<keyword evidence="7" id="KW-1185">Reference proteome</keyword>
<dbReference type="GO" id="GO:0005975">
    <property type="term" value="P:carbohydrate metabolic process"/>
    <property type="evidence" value="ECO:0007669"/>
    <property type="project" value="InterPro"/>
</dbReference>
<dbReference type="InterPro" id="IPR011330">
    <property type="entry name" value="Glyco_hydro/deAcase_b/a-brl"/>
</dbReference>
<dbReference type="SUPFAM" id="SSF88713">
    <property type="entry name" value="Glycoside hydrolase/deacetylase"/>
    <property type="match status" value="1"/>
</dbReference>
<comment type="caution">
    <text evidence="6">The sequence shown here is derived from an EMBL/GenBank/DDBJ whole genome shotgun (WGS) entry which is preliminary data.</text>
</comment>
<feature type="domain" description="NodB homology" evidence="5">
    <location>
        <begin position="2"/>
        <end position="228"/>
    </location>
</feature>
<evidence type="ECO:0000313" key="7">
    <source>
        <dbReference type="Proteomes" id="UP000324065"/>
    </source>
</evidence>
<dbReference type="Gene3D" id="3.20.20.370">
    <property type="entry name" value="Glycoside hydrolase/deacetylase"/>
    <property type="match status" value="1"/>
</dbReference>
<dbReference type="Pfam" id="PF01522">
    <property type="entry name" value="Polysacc_deac_1"/>
    <property type="match status" value="1"/>
</dbReference>
<sequence>MATVFLTFDDGPLAGTDDVIAVLNAEQVKGTLFMVGDHVSSAWRRGVLTAAHSSPFVQVANHSSTHAGGRYQAYYGGSAQDVLSGFNRATTTLRISSRPVDARLPGRNTWRAGAIVRTDPANGADSGAAATLLARNGYRVFGWDVEWRRTSGSASGDAGHPDQRADNLVRQIAASLGRTGGTMKPDKCIVLMHDTMFRASRSEGGGVSDRQQLVQFVQALKRAGHQFDIMSNYL</sequence>
<gene>
    <name evidence="6" type="ORF">F1188_04510</name>
</gene>
<dbReference type="Proteomes" id="UP000324065">
    <property type="component" value="Unassembled WGS sequence"/>
</dbReference>
<dbReference type="AlphaFoldDB" id="A0A5M6IE98"/>
<evidence type="ECO:0000256" key="1">
    <source>
        <dbReference type="ARBA" id="ARBA00003236"/>
    </source>
</evidence>
<name>A0A5M6IE98_9PROT</name>
<dbReference type="PANTHER" id="PTHR10587">
    <property type="entry name" value="GLYCOSYL TRANSFERASE-RELATED"/>
    <property type="match status" value="1"/>
</dbReference>
<evidence type="ECO:0000256" key="2">
    <source>
        <dbReference type="ARBA" id="ARBA00010973"/>
    </source>
</evidence>